<feature type="domain" description="DNA polymerase III delta subunit-like C-terminal" evidence="10">
    <location>
        <begin position="221"/>
        <end position="347"/>
    </location>
</feature>
<evidence type="ECO:0000256" key="8">
    <source>
        <dbReference type="ARBA" id="ARBA00049244"/>
    </source>
</evidence>
<evidence type="ECO:0000313" key="11">
    <source>
        <dbReference type="EMBL" id="KRN88919.1"/>
    </source>
</evidence>
<dbReference type="OrthoDB" id="9775929at2"/>
<comment type="catalytic activity">
    <reaction evidence="8">
        <text>DNA(n) + a 2'-deoxyribonucleoside 5'-triphosphate = DNA(n+1) + diphosphate</text>
        <dbReference type="Rhea" id="RHEA:22508"/>
        <dbReference type="Rhea" id="RHEA-COMP:17339"/>
        <dbReference type="Rhea" id="RHEA-COMP:17340"/>
        <dbReference type="ChEBI" id="CHEBI:33019"/>
        <dbReference type="ChEBI" id="CHEBI:61560"/>
        <dbReference type="ChEBI" id="CHEBI:173112"/>
        <dbReference type="EC" id="2.7.7.7"/>
    </reaction>
</comment>
<dbReference type="PANTHER" id="PTHR34388:SF1">
    <property type="entry name" value="DNA POLYMERASE III SUBUNIT DELTA"/>
    <property type="match status" value="1"/>
</dbReference>
<dbReference type="GO" id="GO:0009360">
    <property type="term" value="C:DNA polymerase III complex"/>
    <property type="evidence" value="ECO:0007669"/>
    <property type="project" value="InterPro"/>
</dbReference>
<dbReference type="eggNOG" id="COG1466">
    <property type="taxonomic scope" value="Bacteria"/>
</dbReference>
<evidence type="ECO:0000259" key="10">
    <source>
        <dbReference type="Pfam" id="PF21694"/>
    </source>
</evidence>
<comment type="similarity">
    <text evidence="7">Belongs to the DNA polymerase HolA subunit family.</text>
</comment>
<dbReference type="Gene3D" id="1.10.8.60">
    <property type="match status" value="1"/>
</dbReference>
<dbReference type="Gene3D" id="1.20.272.10">
    <property type="match status" value="1"/>
</dbReference>
<dbReference type="PATRIC" id="fig|1122146.4.peg.923"/>
<dbReference type="EC" id="2.7.7.7" evidence="1"/>
<keyword evidence="3" id="KW-0808">Transferase</keyword>
<dbReference type="PANTHER" id="PTHR34388">
    <property type="entry name" value="DNA POLYMERASE III SUBUNIT DELTA"/>
    <property type="match status" value="1"/>
</dbReference>
<comment type="caution">
    <text evidence="11">The sequence shown here is derived from an EMBL/GenBank/DDBJ whole genome shotgun (WGS) entry which is preliminary data.</text>
</comment>
<keyword evidence="5" id="KW-0235">DNA replication</keyword>
<dbReference type="Gene3D" id="3.40.50.300">
    <property type="entry name" value="P-loop containing nucleotide triphosphate hydrolases"/>
    <property type="match status" value="1"/>
</dbReference>
<dbReference type="Pfam" id="PF21694">
    <property type="entry name" value="DNA_pol3_delta_C"/>
    <property type="match status" value="1"/>
</dbReference>
<sequence length="351" mass="40399">MGKSNEITVQTLLKNIEKDQFSPVYLVVGEDKYYLEKIKQAFLDKIPAAEREFNVGKYDLENIPLATALDDAQSVPFFGEYRIVFLQNPVFLTGAKAKNKVEHDVKYLENYLKNPQPTTLLVILANYKKLDGRKKIVKDLKRLALVVQNQPLNEYGLKKLIQSELKQKGFTIEPAALELLLERTNLEMQLTMNEVAKLQLSVENQVIDYQTVAGLVPKSVEQNVFDLVDFVLKKDIAHSLERYRDILSNKTGSKDENNPIQINALLMSQFRLMLQIQILSKIGYAQGEITKALKANPKRIEIVMRQAQKFQREDLKKAYYGLFEVDKKLKTTSLDPSYIFQLFLLDYITLK</sequence>
<organism evidence="11 12">
    <name type="scientific">Ligilactobacillus ceti DSM 22408</name>
    <dbReference type="NCBI Taxonomy" id="1122146"/>
    <lineage>
        <taxon>Bacteria</taxon>
        <taxon>Bacillati</taxon>
        <taxon>Bacillota</taxon>
        <taxon>Bacilli</taxon>
        <taxon>Lactobacillales</taxon>
        <taxon>Lactobacillaceae</taxon>
        <taxon>Ligilactobacillus</taxon>
    </lineage>
</organism>
<evidence type="ECO:0000256" key="7">
    <source>
        <dbReference type="ARBA" id="ARBA00034754"/>
    </source>
</evidence>
<dbReference type="AlphaFoldDB" id="A0A0R2KRK3"/>
<dbReference type="GO" id="GO:0003677">
    <property type="term" value="F:DNA binding"/>
    <property type="evidence" value="ECO:0007669"/>
    <property type="project" value="InterPro"/>
</dbReference>
<evidence type="ECO:0000259" key="9">
    <source>
        <dbReference type="Pfam" id="PF06144"/>
    </source>
</evidence>
<keyword evidence="6" id="KW-0239">DNA-directed DNA polymerase</keyword>
<keyword evidence="12" id="KW-1185">Reference proteome</keyword>
<reference evidence="11 12" key="1">
    <citation type="journal article" date="2015" name="Genome Announc.">
        <title>Expanding the biotechnology potential of lactobacilli through comparative genomics of 213 strains and associated genera.</title>
        <authorList>
            <person name="Sun Z."/>
            <person name="Harris H.M."/>
            <person name="McCann A."/>
            <person name="Guo C."/>
            <person name="Argimon S."/>
            <person name="Zhang W."/>
            <person name="Yang X."/>
            <person name="Jeffery I.B."/>
            <person name="Cooney J.C."/>
            <person name="Kagawa T.F."/>
            <person name="Liu W."/>
            <person name="Song Y."/>
            <person name="Salvetti E."/>
            <person name="Wrobel A."/>
            <person name="Rasinkangas P."/>
            <person name="Parkhill J."/>
            <person name="Rea M.C."/>
            <person name="O'Sullivan O."/>
            <person name="Ritari J."/>
            <person name="Douillard F.P."/>
            <person name="Paul Ross R."/>
            <person name="Yang R."/>
            <person name="Briner A.E."/>
            <person name="Felis G.E."/>
            <person name="de Vos W.M."/>
            <person name="Barrangou R."/>
            <person name="Klaenhammer T.R."/>
            <person name="Caufield P.W."/>
            <person name="Cui Y."/>
            <person name="Zhang H."/>
            <person name="O'Toole P.W."/>
        </authorList>
    </citation>
    <scope>NUCLEOTIDE SEQUENCE [LARGE SCALE GENOMIC DNA]</scope>
    <source>
        <strain evidence="11 12">DSM 22408</strain>
    </source>
</reference>
<feature type="domain" description="DNA polymerase III delta N-terminal" evidence="9">
    <location>
        <begin position="25"/>
        <end position="148"/>
    </location>
</feature>
<evidence type="ECO:0000256" key="2">
    <source>
        <dbReference type="ARBA" id="ARBA00017703"/>
    </source>
</evidence>
<proteinExistence type="inferred from homology"/>
<dbReference type="InterPro" id="IPR005790">
    <property type="entry name" value="DNA_polIII_delta"/>
</dbReference>
<evidence type="ECO:0000256" key="3">
    <source>
        <dbReference type="ARBA" id="ARBA00022679"/>
    </source>
</evidence>
<dbReference type="GO" id="GO:0003887">
    <property type="term" value="F:DNA-directed DNA polymerase activity"/>
    <property type="evidence" value="ECO:0007669"/>
    <property type="project" value="UniProtKB-KW"/>
</dbReference>
<dbReference type="GO" id="GO:0006261">
    <property type="term" value="P:DNA-templated DNA replication"/>
    <property type="evidence" value="ECO:0007669"/>
    <property type="project" value="TreeGrafter"/>
</dbReference>
<dbReference type="Proteomes" id="UP000051500">
    <property type="component" value="Unassembled WGS sequence"/>
</dbReference>
<dbReference type="InterPro" id="IPR027417">
    <property type="entry name" value="P-loop_NTPase"/>
</dbReference>
<evidence type="ECO:0000256" key="5">
    <source>
        <dbReference type="ARBA" id="ARBA00022705"/>
    </source>
</evidence>
<dbReference type="Pfam" id="PF06144">
    <property type="entry name" value="DNA_pol3_delta"/>
    <property type="match status" value="1"/>
</dbReference>
<dbReference type="EMBL" id="JQBZ01000025">
    <property type="protein sequence ID" value="KRN88919.1"/>
    <property type="molecule type" value="Genomic_DNA"/>
</dbReference>
<evidence type="ECO:0000313" key="12">
    <source>
        <dbReference type="Proteomes" id="UP000051500"/>
    </source>
</evidence>
<name>A0A0R2KRK3_9LACO</name>
<dbReference type="SUPFAM" id="SSF52540">
    <property type="entry name" value="P-loop containing nucleoside triphosphate hydrolases"/>
    <property type="match status" value="1"/>
</dbReference>
<gene>
    <name evidence="11" type="ORF">IV53_GL000889</name>
</gene>
<keyword evidence="4" id="KW-0548">Nucleotidyltransferase</keyword>
<dbReference type="InterPro" id="IPR008921">
    <property type="entry name" value="DNA_pol3_clamp-load_cplx_C"/>
</dbReference>
<dbReference type="NCBIfam" id="TIGR01128">
    <property type="entry name" value="holA"/>
    <property type="match status" value="1"/>
</dbReference>
<protein>
    <recommendedName>
        <fullName evidence="2">DNA polymerase III subunit delta</fullName>
        <ecNumber evidence="1">2.7.7.7</ecNumber>
    </recommendedName>
</protein>
<evidence type="ECO:0000256" key="6">
    <source>
        <dbReference type="ARBA" id="ARBA00022932"/>
    </source>
</evidence>
<dbReference type="RefSeq" id="WP_051188975.1">
    <property type="nucleotide sequence ID" value="NZ_JQBZ01000025.1"/>
</dbReference>
<dbReference type="InterPro" id="IPR010372">
    <property type="entry name" value="DNA_pol3_delta_N"/>
</dbReference>
<evidence type="ECO:0000256" key="4">
    <source>
        <dbReference type="ARBA" id="ARBA00022695"/>
    </source>
</evidence>
<evidence type="ECO:0000256" key="1">
    <source>
        <dbReference type="ARBA" id="ARBA00012417"/>
    </source>
</evidence>
<dbReference type="InterPro" id="IPR048466">
    <property type="entry name" value="DNA_pol3_delta-like_C"/>
</dbReference>
<accession>A0A0R2KRK3</accession>
<dbReference type="STRING" id="1122146.IV53_GL000889"/>
<dbReference type="SUPFAM" id="SSF48019">
    <property type="entry name" value="post-AAA+ oligomerization domain-like"/>
    <property type="match status" value="1"/>
</dbReference>